<dbReference type="EMBL" id="JAAGVY010000011">
    <property type="protein sequence ID" value="NEN23405.1"/>
    <property type="molecule type" value="Genomic_DNA"/>
</dbReference>
<name>A0A7K3WRR7_9FLAO</name>
<dbReference type="InterPro" id="IPR011004">
    <property type="entry name" value="Trimer_LpxA-like_sf"/>
</dbReference>
<dbReference type="RefSeq" id="WP_163284607.1">
    <property type="nucleotide sequence ID" value="NZ_JAAGVY010000011.1"/>
</dbReference>
<accession>A0A7K3WRR7</accession>
<dbReference type="Pfam" id="PF00132">
    <property type="entry name" value="Hexapep"/>
    <property type="match status" value="1"/>
</dbReference>
<evidence type="ECO:0000313" key="2">
    <source>
        <dbReference type="EMBL" id="NEN23405.1"/>
    </source>
</evidence>
<dbReference type="PANTHER" id="PTHR43300">
    <property type="entry name" value="ACETYLTRANSFERASE"/>
    <property type="match status" value="1"/>
</dbReference>
<reference evidence="2 3" key="1">
    <citation type="submission" date="2020-02" db="EMBL/GenBank/DDBJ databases">
        <title>Out from the shadows clarifying the taxonomy of the family Cryomorphaceae and related taxa by utilizing the GTDB taxonomic framework.</title>
        <authorList>
            <person name="Bowman J.P."/>
        </authorList>
    </citation>
    <scope>NUCLEOTIDE SEQUENCE [LARGE SCALE GENOMIC DNA]</scope>
    <source>
        <strain evidence="2 3">QSSC 1-22</strain>
    </source>
</reference>
<dbReference type="Proteomes" id="UP000486602">
    <property type="component" value="Unassembled WGS sequence"/>
</dbReference>
<dbReference type="AlphaFoldDB" id="A0A7K3WRR7"/>
<dbReference type="CDD" id="cd03360">
    <property type="entry name" value="LbH_AT_putative"/>
    <property type="match status" value="1"/>
</dbReference>
<gene>
    <name evidence="2" type="ORF">G3O08_07820</name>
</gene>
<dbReference type="InterPro" id="IPR001451">
    <property type="entry name" value="Hexapep"/>
</dbReference>
<dbReference type="NCBIfam" id="TIGR03570">
    <property type="entry name" value="NeuD_NnaD"/>
    <property type="match status" value="1"/>
</dbReference>
<evidence type="ECO:0000313" key="3">
    <source>
        <dbReference type="Proteomes" id="UP000486602"/>
    </source>
</evidence>
<dbReference type="InterPro" id="IPR020019">
    <property type="entry name" value="AcTrfase_PglD-like"/>
</dbReference>
<proteinExistence type="inferred from homology"/>
<comment type="caution">
    <text evidence="2">The sequence shown here is derived from an EMBL/GenBank/DDBJ whole genome shotgun (WGS) entry which is preliminary data.</text>
</comment>
<keyword evidence="2" id="KW-0808">Transferase</keyword>
<organism evidence="2 3">
    <name type="scientific">Cryomorpha ignava</name>
    <dbReference type="NCBI Taxonomy" id="101383"/>
    <lineage>
        <taxon>Bacteria</taxon>
        <taxon>Pseudomonadati</taxon>
        <taxon>Bacteroidota</taxon>
        <taxon>Flavobacteriia</taxon>
        <taxon>Flavobacteriales</taxon>
        <taxon>Cryomorphaceae</taxon>
        <taxon>Cryomorpha</taxon>
    </lineage>
</organism>
<dbReference type="InterPro" id="IPR050179">
    <property type="entry name" value="Trans_hexapeptide_repeat"/>
</dbReference>
<keyword evidence="3" id="KW-1185">Reference proteome</keyword>
<dbReference type="GO" id="GO:0016740">
    <property type="term" value="F:transferase activity"/>
    <property type="evidence" value="ECO:0007669"/>
    <property type="project" value="UniProtKB-KW"/>
</dbReference>
<dbReference type="PANTHER" id="PTHR43300:SF4">
    <property type="entry name" value="ACYL-[ACYL-CARRIER-PROTEIN]--UDP-N-ACETYLGLUCOSAMINE O-ACYLTRANSFERASE"/>
    <property type="match status" value="1"/>
</dbReference>
<sequence>MSKKLILFGTGDIAQIAKDYFECDTEYKVVAFCLDKDFIQDETYEERPLVAFENIEEVYPPDAHDMFIALSYTEMNRLRQRKFDEALAKGYNLPSYISPKATYLSKYACGKNCFIFEDNTIQPYVKIGDNVTLWSGNHIGHHSEIYSHNFISSHVVISGHCEIGSYCFLGVNSTLAHNVKIAEGSLIGAGAIITKDTDLDGVYVAPRTIKLDKPSTAFKL</sequence>
<dbReference type="SUPFAM" id="SSF51161">
    <property type="entry name" value="Trimeric LpxA-like enzymes"/>
    <property type="match status" value="1"/>
</dbReference>
<dbReference type="Gene3D" id="2.160.10.10">
    <property type="entry name" value="Hexapeptide repeat proteins"/>
    <property type="match status" value="1"/>
</dbReference>
<protein>
    <submittedName>
        <fullName evidence="2">Acetyltransferase</fullName>
    </submittedName>
</protein>
<evidence type="ECO:0000256" key="1">
    <source>
        <dbReference type="ARBA" id="ARBA00007274"/>
    </source>
</evidence>
<comment type="similarity">
    <text evidence="1">Belongs to the transferase hexapeptide repeat family.</text>
</comment>